<sequence length="248" mass="27479">MDTEERSNFNNSLSDYQRLERVDKNDEETSFHLVQLASTSRPVIIIYPTIAPETVIIPIVVSIIVFPIFVVSAIFLLRYYNQRARAKDKFRSGMQSGAAAIFSLSKISATNKPSSNRRNQYRDGFLGMPELGLGTLMEEKEFSGGTSDETCQKSSISPNTTTVLNEDDSNINNFESKSIPLKNFTQIVINGTSSNVVIASLEDLTTQKEDPDEIKVVSCAYSKKTCISNQSQGFGNCLIYMIGIVLSV</sequence>
<organism evidence="1 2">
    <name type="scientific">Lepeophtheirus salmonis</name>
    <name type="common">Salmon louse</name>
    <name type="synonym">Caligus salmonis</name>
    <dbReference type="NCBI Taxonomy" id="72036"/>
    <lineage>
        <taxon>Eukaryota</taxon>
        <taxon>Metazoa</taxon>
        <taxon>Ecdysozoa</taxon>
        <taxon>Arthropoda</taxon>
        <taxon>Crustacea</taxon>
        <taxon>Multicrustacea</taxon>
        <taxon>Hexanauplia</taxon>
        <taxon>Copepoda</taxon>
        <taxon>Siphonostomatoida</taxon>
        <taxon>Caligidae</taxon>
        <taxon>Lepeophtheirus</taxon>
    </lineage>
</organism>
<proteinExistence type="predicted"/>
<keyword evidence="2" id="KW-1185">Reference proteome</keyword>
<dbReference type="EMBL" id="HG994586">
    <property type="protein sequence ID" value="CAF2992899.1"/>
    <property type="molecule type" value="Genomic_DNA"/>
</dbReference>
<reference evidence="1" key="1">
    <citation type="submission" date="2021-02" db="EMBL/GenBank/DDBJ databases">
        <authorList>
            <person name="Bekaert M."/>
        </authorList>
    </citation>
    <scope>NUCLEOTIDE SEQUENCE</scope>
    <source>
        <strain evidence="1">IoA-00</strain>
    </source>
</reference>
<gene>
    <name evidence="1" type="ORF">LSAA_12783</name>
</gene>
<protein>
    <submittedName>
        <fullName evidence="1">(salmon louse) hypothetical protein</fullName>
    </submittedName>
</protein>
<dbReference type="Proteomes" id="UP000675881">
    <property type="component" value="Chromosome 7"/>
</dbReference>
<dbReference type="OrthoDB" id="10672951at2759"/>
<evidence type="ECO:0000313" key="1">
    <source>
        <dbReference type="EMBL" id="CAF2992899.1"/>
    </source>
</evidence>
<accession>A0A7R8D6P2</accession>
<dbReference type="AlphaFoldDB" id="A0A7R8D6P2"/>
<evidence type="ECO:0000313" key="2">
    <source>
        <dbReference type="Proteomes" id="UP000675881"/>
    </source>
</evidence>
<name>A0A7R8D6P2_LEPSM</name>